<feature type="compositionally biased region" description="Basic and acidic residues" evidence="1">
    <location>
        <begin position="60"/>
        <end position="76"/>
    </location>
</feature>
<sequence>MLVSSINISTPSNVKVSGTQISQTSSVSSTATDTLASTAGNTKDTSSLSSLARQLSEASARAEARDKSLSRKELGEKASQLTEQLVGGSYDANKALHNAEIPDSDDPERLERAKNATQFVNGSGKNPFAGMSRDQLSVIAYDESGDFTVNEKKSAWLESYRQERVWRQQVVAQGSAEYTATGKLTDFYTSVLDHYKGLSAIEQSQYPSSYETKLQEWIDLDYNYKTSTAEGNTGAKSLLDKVLNPESDLYKGQGDADL</sequence>
<dbReference type="Proteomes" id="UP000195128">
    <property type="component" value="Unassembled WGS sequence"/>
</dbReference>
<accession>A0A244EPY0</accession>
<dbReference type="AlphaFoldDB" id="A0A244EPY0"/>
<evidence type="ECO:0000313" key="2">
    <source>
        <dbReference type="EMBL" id="OUM06601.1"/>
    </source>
</evidence>
<comment type="caution">
    <text evidence="2">The sequence shown here is derived from an EMBL/GenBank/DDBJ whole genome shotgun (WGS) entry which is preliminary data.</text>
</comment>
<gene>
    <name evidence="2" type="ORF">BW686_15065</name>
</gene>
<protein>
    <submittedName>
        <fullName evidence="2">Uncharacterized protein</fullName>
    </submittedName>
</protein>
<feature type="compositionally biased region" description="Low complexity" evidence="1">
    <location>
        <begin position="17"/>
        <end position="39"/>
    </location>
</feature>
<organism evidence="2 3">
    <name type="scientific">Pseudomonas syringae</name>
    <dbReference type="NCBI Taxonomy" id="317"/>
    <lineage>
        <taxon>Bacteria</taxon>
        <taxon>Pseudomonadati</taxon>
        <taxon>Pseudomonadota</taxon>
        <taxon>Gammaproteobacteria</taxon>
        <taxon>Pseudomonadales</taxon>
        <taxon>Pseudomonadaceae</taxon>
        <taxon>Pseudomonas</taxon>
    </lineage>
</organism>
<feature type="compositionally biased region" description="Polar residues" evidence="1">
    <location>
        <begin position="40"/>
        <end position="57"/>
    </location>
</feature>
<name>A0A244EPY0_PSESX</name>
<feature type="region of interest" description="Disordered" evidence="1">
    <location>
        <begin position="1"/>
        <end position="77"/>
    </location>
</feature>
<evidence type="ECO:0000313" key="3">
    <source>
        <dbReference type="Proteomes" id="UP000195128"/>
    </source>
</evidence>
<proteinExistence type="predicted"/>
<feature type="compositionally biased region" description="Polar residues" evidence="1">
    <location>
        <begin position="1"/>
        <end position="16"/>
    </location>
</feature>
<reference evidence="2 3" key="1">
    <citation type="submission" date="2017-01" db="EMBL/GenBank/DDBJ databases">
        <authorList>
            <person name="Mah S.A."/>
            <person name="Swanson W.J."/>
            <person name="Moy G.W."/>
            <person name="Vacquier V.D."/>
        </authorList>
    </citation>
    <scope>NUCLEOTIDE SEQUENCE [LARGE SCALE GENOMIC DNA]</scope>
    <source>
        <strain evidence="2">PDD-32b-74</strain>
    </source>
</reference>
<dbReference type="EMBL" id="MTSA01000011">
    <property type="protein sequence ID" value="OUM06601.1"/>
    <property type="molecule type" value="Genomic_DNA"/>
</dbReference>
<evidence type="ECO:0000256" key="1">
    <source>
        <dbReference type="SAM" id="MobiDB-lite"/>
    </source>
</evidence>